<accession>A0A1M7TUJ7</accession>
<keyword evidence="1" id="KW-0812">Transmembrane</keyword>
<keyword evidence="3" id="KW-1185">Reference proteome</keyword>
<dbReference type="EMBL" id="FRCS01000007">
    <property type="protein sequence ID" value="SHN74336.1"/>
    <property type="molecule type" value="Genomic_DNA"/>
</dbReference>
<evidence type="ECO:0000313" key="2">
    <source>
        <dbReference type="EMBL" id="SHN74336.1"/>
    </source>
</evidence>
<name>A0A1M7TUJ7_9ACTN</name>
<sequence length="118" mass="12795">MSAYLLAVVLLGYAGFQVARRAYDSRVVPHWTTAAAAGTGALLLEGYALTAVLGSSLDWTYQVITFVLFALIAPTTIAWAIVGSLWLRHRAREAAPGGAHRRTAESLMNAPTQRMRHI</sequence>
<organism evidence="2 3">
    <name type="scientific">Cryptosporangium aurantiacum</name>
    <dbReference type="NCBI Taxonomy" id="134849"/>
    <lineage>
        <taxon>Bacteria</taxon>
        <taxon>Bacillati</taxon>
        <taxon>Actinomycetota</taxon>
        <taxon>Actinomycetes</taxon>
        <taxon>Cryptosporangiales</taxon>
        <taxon>Cryptosporangiaceae</taxon>
        <taxon>Cryptosporangium</taxon>
    </lineage>
</organism>
<proteinExistence type="predicted"/>
<dbReference type="STRING" id="134849.SAMN05443668_10761"/>
<evidence type="ECO:0000313" key="3">
    <source>
        <dbReference type="Proteomes" id="UP000184440"/>
    </source>
</evidence>
<dbReference type="Proteomes" id="UP000184440">
    <property type="component" value="Unassembled WGS sequence"/>
</dbReference>
<feature type="transmembrane region" description="Helical" evidence="1">
    <location>
        <begin position="59"/>
        <end position="82"/>
    </location>
</feature>
<reference evidence="2 3" key="1">
    <citation type="submission" date="2016-11" db="EMBL/GenBank/DDBJ databases">
        <authorList>
            <person name="Jaros S."/>
            <person name="Januszkiewicz K."/>
            <person name="Wedrychowicz H."/>
        </authorList>
    </citation>
    <scope>NUCLEOTIDE SEQUENCE [LARGE SCALE GENOMIC DNA]</scope>
    <source>
        <strain evidence="2 3">DSM 46144</strain>
    </source>
</reference>
<protein>
    <submittedName>
        <fullName evidence="2">Uncharacterized protein</fullName>
    </submittedName>
</protein>
<gene>
    <name evidence="2" type="ORF">SAMN05443668_10761</name>
</gene>
<dbReference type="OrthoDB" id="9964713at2"/>
<evidence type="ECO:0000256" key="1">
    <source>
        <dbReference type="SAM" id="Phobius"/>
    </source>
</evidence>
<keyword evidence="1" id="KW-1133">Transmembrane helix</keyword>
<keyword evidence="1" id="KW-0472">Membrane</keyword>
<dbReference type="AlphaFoldDB" id="A0A1M7TUJ7"/>
<dbReference type="RefSeq" id="WP_143175362.1">
    <property type="nucleotide sequence ID" value="NZ_FRCS01000007.1"/>
</dbReference>